<dbReference type="AlphaFoldDB" id="D1VZW9"/>
<gene>
    <name evidence="2" type="ORF">HMPREF9019_0112</name>
</gene>
<evidence type="ECO:0000313" key="2">
    <source>
        <dbReference type="EMBL" id="EFA97305.1"/>
    </source>
</evidence>
<evidence type="ECO:0008006" key="4">
    <source>
        <dbReference type="Google" id="ProtNLM"/>
    </source>
</evidence>
<organism evidence="2 3">
    <name type="scientific">Hoylesella timonensis CRIS 5C-B1</name>
    <dbReference type="NCBI Taxonomy" id="679189"/>
    <lineage>
        <taxon>Bacteria</taxon>
        <taxon>Pseudomonadati</taxon>
        <taxon>Bacteroidota</taxon>
        <taxon>Bacteroidia</taxon>
        <taxon>Bacteroidales</taxon>
        <taxon>Prevotellaceae</taxon>
        <taxon>Hoylesella</taxon>
    </lineage>
</organism>
<dbReference type="eggNOG" id="ENOG5033N9M">
    <property type="taxonomic scope" value="Bacteria"/>
</dbReference>
<keyword evidence="3" id="KW-1185">Reference proteome</keyword>
<comment type="caution">
    <text evidence="2">The sequence shown here is derived from an EMBL/GenBank/DDBJ whole genome shotgun (WGS) entry which is preliminary data.</text>
</comment>
<protein>
    <recommendedName>
        <fullName evidence="4">DUF4878 domain-containing protein</fullName>
    </recommendedName>
</protein>
<evidence type="ECO:0000256" key="1">
    <source>
        <dbReference type="SAM" id="SignalP"/>
    </source>
</evidence>
<dbReference type="Gene3D" id="3.10.450.50">
    <property type="match status" value="1"/>
</dbReference>
<keyword evidence="1" id="KW-0732">Signal</keyword>
<proteinExistence type="predicted"/>
<reference evidence="2 3" key="1">
    <citation type="submission" date="2009-12" db="EMBL/GenBank/DDBJ databases">
        <title>Genome Sequence of Prevotella timonensis CRIS 5C-B1.</title>
        <authorList>
            <person name="Durkin A.S."/>
            <person name="Madupu R."/>
            <person name="Torralba M."/>
            <person name="Methe B."/>
            <person name="Sutton G."/>
            <person name="Strausberg R.L."/>
            <person name="Nelson K.E."/>
        </authorList>
    </citation>
    <scope>NUCLEOTIDE SEQUENCE [LARGE SCALE GENOMIC DNA]</scope>
    <source>
        <strain evidence="2 3">CRIS 5C-B1</strain>
    </source>
</reference>
<name>D1VZW9_9BACT</name>
<dbReference type="PROSITE" id="PS51257">
    <property type="entry name" value="PROKAR_LIPOPROTEIN"/>
    <property type="match status" value="1"/>
</dbReference>
<evidence type="ECO:0000313" key="3">
    <source>
        <dbReference type="Proteomes" id="UP000004001"/>
    </source>
</evidence>
<feature type="chain" id="PRO_5003025486" description="DUF4878 domain-containing protein" evidence="1">
    <location>
        <begin position="22"/>
        <end position="131"/>
    </location>
</feature>
<feature type="signal peptide" evidence="1">
    <location>
        <begin position="1"/>
        <end position="21"/>
    </location>
</feature>
<dbReference type="EMBL" id="ADEF01000042">
    <property type="protein sequence ID" value="EFA97305.1"/>
    <property type="molecule type" value="Genomic_DNA"/>
</dbReference>
<dbReference type="Proteomes" id="UP000004001">
    <property type="component" value="Unassembled WGS sequence"/>
</dbReference>
<sequence>MMMRKLLYIALLMAVAACTSKGVDQGEVAARAAKQYYDYLLQGDYASFVDGHFRHDSIPDTYREQLIANAKMYMNQQTVEHRGIKDVHIVQVKADTEKHAANVFLVFAYGDSTNEEIVVPMVENKGVWYLR</sequence>
<accession>D1VZW9</accession>